<evidence type="ECO:0000313" key="1">
    <source>
        <dbReference type="EMBL" id="CAG8662638.1"/>
    </source>
</evidence>
<organism evidence="1 2">
    <name type="scientific">Racocetra fulgida</name>
    <dbReference type="NCBI Taxonomy" id="60492"/>
    <lineage>
        <taxon>Eukaryota</taxon>
        <taxon>Fungi</taxon>
        <taxon>Fungi incertae sedis</taxon>
        <taxon>Mucoromycota</taxon>
        <taxon>Glomeromycotina</taxon>
        <taxon>Glomeromycetes</taxon>
        <taxon>Diversisporales</taxon>
        <taxon>Gigasporaceae</taxon>
        <taxon>Racocetra</taxon>
    </lineage>
</organism>
<gene>
    <name evidence="1" type="ORF">RFULGI_LOCUS8911</name>
</gene>
<sequence>MLEFNAEKLGFVEDAIVENLGRGVIGEELKVVEDDGGRNEYCDDCDRCD</sequence>
<keyword evidence="2" id="KW-1185">Reference proteome</keyword>
<protein>
    <submittedName>
        <fullName evidence="1">17956_t:CDS:1</fullName>
    </submittedName>
</protein>
<dbReference type="Proteomes" id="UP000789396">
    <property type="component" value="Unassembled WGS sequence"/>
</dbReference>
<dbReference type="AlphaFoldDB" id="A0A9N9E3L3"/>
<comment type="caution">
    <text evidence="1">The sequence shown here is derived from an EMBL/GenBank/DDBJ whole genome shotgun (WGS) entry which is preliminary data.</text>
</comment>
<accession>A0A9N9E3L3</accession>
<feature type="non-terminal residue" evidence="1">
    <location>
        <position position="49"/>
    </location>
</feature>
<proteinExistence type="predicted"/>
<reference evidence="1" key="1">
    <citation type="submission" date="2021-06" db="EMBL/GenBank/DDBJ databases">
        <authorList>
            <person name="Kallberg Y."/>
            <person name="Tangrot J."/>
            <person name="Rosling A."/>
        </authorList>
    </citation>
    <scope>NUCLEOTIDE SEQUENCE</scope>
    <source>
        <strain evidence="1">IN212</strain>
    </source>
</reference>
<evidence type="ECO:0000313" key="2">
    <source>
        <dbReference type="Proteomes" id="UP000789396"/>
    </source>
</evidence>
<dbReference type="EMBL" id="CAJVPZ010015026">
    <property type="protein sequence ID" value="CAG8662638.1"/>
    <property type="molecule type" value="Genomic_DNA"/>
</dbReference>
<name>A0A9N9E3L3_9GLOM</name>